<dbReference type="KEGG" id="splr:C0J00_05555"/>
<dbReference type="InterPro" id="IPR002797">
    <property type="entry name" value="Polysacc_synth"/>
</dbReference>
<reference evidence="7 8" key="1">
    <citation type="submission" date="2017-12" db="EMBL/GenBank/DDBJ databases">
        <authorList>
            <person name="Hurst M.R.H."/>
        </authorList>
    </citation>
    <scope>NUCLEOTIDE SEQUENCE [LARGE SCALE GENOMIC DNA]</scope>
    <source>
        <strain evidence="7 8">TH11417</strain>
    </source>
</reference>
<evidence type="ECO:0000313" key="8">
    <source>
        <dbReference type="Proteomes" id="UP000238956"/>
    </source>
</evidence>
<evidence type="ECO:0000313" key="7">
    <source>
        <dbReference type="EMBL" id="AUW96608.1"/>
    </source>
</evidence>
<evidence type="ECO:0000256" key="6">
    <source>
        <dbReference type="SAM" id="Phobius"/>
    </source>
</evidence>
<evidence type="ECO:0000256" key="2">
    <source>
        <dbReference type="ARBA" id="ARBA00022475"/>
    </source>
</evidence>
<gene>
    <name evidence="7" type="ORF">C0J00_05555</name>
</gene>
<keyword evidence="2" id="KW-1003">Cell membrane</keyword>
<feature type="transmembrane region" description="Helical" evidence="6">
    <location>
        <begin position="174"/>
        <end position="195"/>
    </location>
</feature>
<keyword evidence="4 6" id="KW-1133">Transmembrane helix</keyword>
<keyword evidence="5 6" id="KW-0472">Membrane</keyword>
<dbReference type="GO" id="GO:0005886">
    <property type="term" value="C:plasma membrane"/>
    <property type="evidence" value="ECO:0007669"/>
    <property type="project" value="UniProtKB-SubCell"/>
</dbReference>
<feature type="transmembrane region" description="Helical" evidence="6">
    <location>
        <begin position="247"/>
        <end position="269"/>
    </location>
</feature>
<feature type="transmembrane region" description="Helical" evidence="6">
    <location>
        <begin position="207"/>
        <end position="227"/>
    </location>
</feature>
<feature type="transmembrane region" description="Helical" evidence="6">
    <location>
        <begin position="379"/>
        <end position="396"/>
    </location>
</feature>
<feature type="transmembrane region" description="Helical" evidence="6">
    <location>
        <begin position="114"/>
        <end position="135"/>
    </location>
</feature>
<feature type="transmembrane region" description="Helical" evidence="6">
    <location>
        <begin position="319"/>
        <end position="341"/>
    </location>
</feature>
<dbReference type="OrthoDB" id="6017905at2"/>
<reference evidence="7 8" key="2">
    <citation type="submission" date="2018-02" db="EMBL/GenBank/DDBJ databases">
        <title>Whole genome sequencing analysis of Streptococcus pluranimalium isolated from cattle infected mastitis in China.</title>
        <authorList>
            <person name="Zhang J.-R."/>
            <person name="Hu G.-Z."/>
        </authorList>
    </citation>
    <scope>NUCLEOTIDE SEQUENCE [LARGE SCALE GENOMIC DNA]</scope>
    <source>
        <strain evidence="7 8">TH11417</strain>
    </source>
</reference>
<evidence type="ECO:0000256" key="4">
    <source>
        <dbReference type="ARBA" id="ARBA00022989"/>
    </source>
</evidence>
<evidence type="ECO:0000256" key="3">
    <source>
        <dbReference type="ARBA" id="ARBA00022692"/>
    </source>
</evidence>
<evidence type="ECO:0000256" key="1">
    <source>
        <dbReference type="ARBA" id="ARBA00004651"/>
    </source>
</evidence>
<evidence type="ECO:0000256" key="5">
    <source>
        <dbReference type="ARBA" id="ARBA00023136"/>
    </source>
</evidence>
<feature type="transmembrane region" description="Helical" evidence="6">
    <location>
        <begin position="289"/>
        <end position="307"/>
    </location>
</feature>
<dbReference type="RefSeq" id="WP_104967935.1">
    <property type="nucleotide sequence ID" value="NZ_JBLOJU010000002.1"/>
</dbReference>
<feature type="transmembrane region" description="Helical" evidence="6">
    <location>
        <begin position="90"/>
        <end position="108"/>
    </location>
</feature>
<dbReference type="Pfam" id="PF01943">
    <property type="entry name" value="Polysacc_synt"/>
    <property type="match status" value="1"/>
</dbReference>
<keyword evidence="8" id="KW-1185">Reference proteome</keyword>
<dbReference type="AlphaFoldDB" id="A0A2L0D447"/>
<protein>
    <submittedName>
        <fullName evidence="7">Polysaccharide biosynthesis protein</fullName>
    </submittedName>
</protein>
<comment type="subcellular location">
    <subcellularLocation>
        <location evidence="1">Cell membrane</location>
        <topology evidence="1">Multi-pass membrane protein</topology>
    </subcellularLocation>
</comment>
<feature type="transmembrane region" description="Helical" evidence="6">
    <location>
        <begin position="147"/>
        <end position="168"/>
    </location>
</feature>
<accession>A0A2L0D447</accession>
<organism evidence="7 8">
    <name type="scientific">Streptococcus pluranimalium</name>
    <dbReference type="NCBI Taxonomy" id="82348"/>
    <lineage>
        <taxon>Bacteria</taxon>
        <taxon>Bacillati</taxon>
        <taxon>Bacillota</taxon>
        <taxon>Bacilli</taxon>
        <taxon>Lactobacillales</taxon>
        <taxon>Streptococcaceae</taxon>
        <taxon>Streptococcus</taxon>
    </lineage>
</organism>
<sequence length="465" mass="52699">MTEEKQLINYKKISTYYMIGTLLNQGISFITVPIFSRLLSPFDYGIVNTYTSWVAIVSMIISCAVYMGIRSAFIEYEEKIDDVMSSLTSLTLLNGCIGLLVSLVVISLGVGSPLLILLGLGNALGQALLQNYSMYLMMRYEYQFRTFLLIVPNLLAVIISLVAVVFLFSDVPYLGRILPMALTQLAFGIFVTFLAYRKSLNLWNNRYVTFALKISLPLVLHGIALNLLSQSDRLMITAFRTASETGIYSLVYNLGMLATVITTGLDGVWIPWFTNRLKQGEVEIINQQVKYYITFMTLAMSGLVLVGPEIVKILADSKYWSGIAIVPPIVLANFLVFAYTLYVNVEHYYKKSVYITSYTLIAASCNIATNYFFIPKYGYVAAAFTTLFSYGVSFFLHARYSKMLNPHLYPMTYFARPFFSLVIVVAIFYLFMDNPLVRWAIAIILVIYEAWYNREILLAQVKSFK</sequence>
<proteinExistence type="predicted"/>
<dbReference type="EMBL" id="CP025536">
    <property type="protein sequence ID" value="AUW96608.1"/>
    <property type="molecule type" value="Genomic_DNA"/>
</dbReference>
<dbReference type="PANTHER" id="PTHR30250">
    <property type="entry name" value="PST FAMILY PREDICTED COLANIC ACID TRANSPORTER"/>
    <property type="match status" value="1"/>
</dbReference>
<feature type="transmembrane region" description="Helical" evidence="6">
    <location>
        <begin position="50"/>
        <end position="69"/>
    </location>
</feature>
<feature type="transmembrane region" description="Helical" evidence="6">
    <location>
        <begin position="16"/>
        <end position="38"/>
    </location>
</feature>
<feature type="transmembrane region" description="Helical" evidence="6">
    <location>
        <begin position="408"/>
        <end position="430"/>
    </location>
</feature>
<feature type="transmembrane region" description="Helical" evidence="6">
    <location>
        <begin position="353"/>
        <end position="373"/>
    </location>
</feature>
<dbReference type="Proteomes" id="UP000238956">
    <property type="component" value="Chromosome"/>
</dbReference>
<dbReference type="InterPro" id="IPR050833">
    <property type="entry name" value="Poly_Biosynth_Transport"/>
</dbReference>
<keyword evidence="3 6" id="KW-0812">Transmembrane</keyword>
<feature type="transmembrane region" description="Helical" evidence="6">
    <location>
        <begin position="436"/>
        <end position="452"/>
    </location>
</feature>
<name>A0A2L0D447_9STRE</name>
<dbReference type="PANTHER" id="PTHR30250:SF11">
    <property type="entry name" value="O-ANTIGEN TRANSPORTER-RELATED"/>
    <property type="match status" value="1"/>
</dbReference>